<protein>
    <recommendedName>
        <fullName evidence="10">RecBCD enzyme subunit RecC</fullName>
    </recommendedName>
    <alternativeName>
        <fullName evidence="10">Exonuclease V subunit RecC</fullName>
        <shortName evidence="10">ExoV subunit RecC</shortName>
    </alternativeName>
    <alternativeName>
        <fullName evidence="10">Helicase/nuclease RecBCD subunit RecC</fullName>
    </alternativeName>
</protein>
<dbReference type="GO" id="GO:0008854">
    <property type="term" value="F:exodeoxyribonuclease V activity"/>
    <property type="evidence" value="ECO:0007669"/>
    <property type="project" value="InterPro"/>
</dbReference>
<evidence type="ECO:0000256" key="10">
    <source>
        <dbReference type="HAMAP-Rule" id="MF_01486"/>
    </source>
</evidence>
<evidence type="ECO:0000259" key="11">
    <source>
        <dbReference type="Pfam" id="PF17946"/>
    </source>
</evidence>
<keyword evidence="6 10" id="KW-0269">Exonuclease</keyword>
<dbReference type="Gene3D" id="3.40.50.10930">
    <property type="match status" value="1"/>
</dbReference>
<dbReference type="HAMAP" id="MF_01486">
    <property type="entry name" value="RecC"/>
    <property type="match status" value="1"/>
</dbReference>
<dbReference type="SUPFAM" id="SSF52980">
    <property type="entry name" value="Restriction endonuclease-like"/>
    <property type="match status" value="1"/>
</dbReference>
<dbReference type="PANTHER" id="PTHR30591:SF1">
    <property type="entry name" value="RECBCD ENZYME SUBUNIT RECC"/>
    <property type="match status" value="1"/>
</dbReference>
<dbReference type="SUPFAM" id="SSF52540">
    <property type="entry name" value="P-loop containing nucleoside triphosphate hydrolases"/>
    <property type="match status" value="2"/>
</dbReference>
<evidence type="ECO:0000256" key="2">
    <source>
        <dbReference type="ARBA" id="ARBA00022741"/>
    </source>
</evidence>
<keyword evidence="7 10" id="KW-0067">ATP-binding</keyword>
<reference evidence="12 13" key="1">
    <citation type="submission" date="2017-02" db="EMBL/GenBank/DDBJ databases">
        <title>Whole genome sequencing of Metallibacterium scheffleri DSM 24874 (T).</title>
        <authorList>
            <person name="Kumar S."/>
            <person name="Patil P."/>
            <person name="Patil P.B."/>
        </authorList>
    </citation>
    <scope>NUCLEOTIDE SEQUENCE [LARGE SCALE GENOMIC DNA]</scope>
    <source>
        <strain evidence="12 13">DSM 24874</strain>
    </source>
</reference>
<dbReference type="InterPro" id="IPR013986">
    <property type="entry name" value="DExx_box_DNA_helicase_dom_sf"/>
</dbReference>
<dbReference type="GO" id="GO:0003677">
    <property type="term" value="F:DNA binding"/>
    <property type="evidence" value="ECO:0007669"/>
    <property type="project" value="UniProtKB-UniRule"/>
</dbReference>
<keyword evidence="2 10" id="KW-0547">Nucleotide-binding</keyword>
<keyword evidence="4 10" id="KW-0378">Hydrolase</keyword>
<dbReference type="GO" id="GO:0000724">
    <property type="term" value="P:double-strand break repair via homologous recombination"/>
    <property type="evidence" value="ECO:0007669"/>
    <property type="project" value="UniProtKB-UniRule"/>
</dbReference>
<dbReference type="InterPro" id="IPR011335">
    <property type="entry name" value="Restrct_endonuc-II-like"/>
</dbReference>
<dbReference type="InterPro" id="IPR041500">
    <property type="entry name" value="RecC_C"/>
</dbReference>
<evidence type="ECO:0000256" key="7">
    <source>
        <dbReference type="ARBA" id="ARBA00022840"/>
    </source>
</evidence>
<evidence type="ECO:0000256" key="8">
    <source>
        <dbReference type="ARBA" id="ARBA00023125"/>
    </source>
</evidence>
<dbReference type="OrthoDB" id="9762834at2"/>
<keyword evidence="5 10" id="KW-0347">Helicase</keyword>
<accession>A0A4S3KHQ3</accession>
<evidence type="ECO:0000256" key="9">
    <source>
        <dbReference type="ARBA" id="ARBA00023204"/>
    </source>
</evidence>
<evidence type="ECO:0000256" key="3">
    <source>
        <dbReference type="ARBA" id="ARBA00022763"/>
    </source>
</evidence>
<dbReference type="Pfam" id="PF04257">
    <property type="entry name" value="Exonuc_V_gamma"/>
    <property type="match status" value="1"/>
</dbReference>
<dbReference type="Proteomes" id="UP000307749">
    <property type="component" value="Unassembled WGS sequence"/>
</dbReference>
<dbReference type="NCBIfam" id="TIGR01450">
    <property type="entry name" value="recC"/>
    <property type="match status" value="1"/>
</dbReference>
<comment type="similarity">
    <text evidence="10">Belongs to the RecC family.</text>
</comment>
<dbReference type="GO" id="GO:0005524">
    <property type="term" value="F:ATP binding"/>
    <property type="evidence" value="ECO:0007669"/>
    <property type="project" value="UniProtKB-UniRule"/>
</dbReference>
<keyword evidence="8 10" id="KW-0238">DNA-binding</keyword>
<dbReference type="EMBL" id="MWQO01000051">
    <property type="protein sequence ID" value="THD08213.1"/>
    <property type="molecule type" value="Genomic_DNA"/>
</dbReference>
<evidence type="ECO:0000256" key="5">
    <source>
        <dbReference type="ARBA" id="ARBA00022806"/>
    </source>
</evidence>
<dbReference type="InterPro" id="IPR006697">
    <property type="entry name" value="RecC"/>
</dbReference>
<comment type="function">
    <text evidence="10">A helicase/nuclease that prepares dsDNA breaks (DSB) for recombinational DNA repair. Binds to DSBs and unwinds DNA via a highly rapid and processive ATP-dependent bidirectional helicase activity. Unwinds dsDNA until it encounters a Chi (crossover hotspot instigator) sequence from the 3' direction. Cuts ssDNA a few nucleotides 3' to the Chi site. The properties and activities of the enzyme are changed at Chi. The Chi-altered holoenzyme produces a long 3'-ssDNA overhang and facilitates RecA-binding to the ssDNA for homologous DNA recombination and repair. Holoenzyme degrades any linearized DNA that is unable to undergo homologous recombination. In the holoenzyme this subunit recognizes the wild-type Chi sequence, and when added to isolated RecB increases its ATP-dependent helicase processivity.</text>
</comment>
<dbReference type="Gene3D" id="1.10.10.160">
    <property type="match status" value="1"/>
</dbReference>
<evidence type="ECO:0000256" key="4">
    <source>
        <dbReference type="ARBA" id="ARBA00022801"/>
    </source>
</evidence>
<dbReference type="STRING" id="993689.GCA_002077135_01941"/>
<name>A0A4S3KHQ3_9GAMM</name>
<dbReference type="PANTHER" id="PTHR30591">
    <property type="entry name" value="RECBCD ENZYME SUBUNIT RECC"/>
    <property type="match status" value="1"/>
</dbReference>
<organism evidence="12 13">
    <name type="scientific">Metallibacterium scheffleri</name>
    <dbReference type="NCBI Taxonomy" id="993689"/>
    <lineage>
        <taxon>Bacteria</taxon>
        <taxon>Pseudomonadati</taxon>
        <taxon>Pseudomonadota</taxon>
        <taxon>Gammaproteobacteria</taxon>
        <taxon>Lysobacterales</taxon>
        <taxon>Rhodanobacteraceae</taxon>
        <taxon>Metallibacterium</taxon>
    </lineage>
</organism>
<evidence type="ECO:0000256" key="6">
    <source>
        <dbReference type="ARBA" id="ARBA00022839"/>
    </source>
</evidence>
<dbReference type="Pfam" id="PF17946">
    <property type="entry name" value="RecC_C"/>
    <property type="match status" value="1"/>
</dbReference>
<evidence type="ECO:0000256" key="1">
    <source>
        <dbReference type="ARBA" id="ARBA00022722"/>
    </source>
</evidence>
<dbReference type="GO" id="GO:0003678">
    <property type="term" value="F:DNA helicase activity"/>
    <property type="evidence" value="ECO:0007669"/>
    <property type="project" value="UniProtKB-UniRule"/>
</dbReference>
<gene>
    <name evidence="10" type="primary">recC</name>
    <name evidence="12" type="ORF">B1806_13485</name>
</gene>
<comment type="subunit">
    <text evidence="10">Heterotrimer of RecB, RecC and RecD. All subunits contribute to DNA-binding.</text>
</comment>
<keyword evidence="3 10" id="KW-0227">DNA damage</keyword>
<feature type="domain" description="RecC C-terminal" evidence="11">
    <location>
        <begin position="827"/>
        <end position="1067"/>
    </location>
</feature>
<keyword evidence="1 10" id="KW-0540">Nuclease</keyword>
<comment type="miscellaneous">
    <text evidence="10">In the RecBCD complex, RecB has a slow 3'-5' helicase, an exonuclease activity and loads RecA onto ssDNA, RecD has a fast 5'-3' helicase activity, while RecC stimulates the ATPase and processivity of the RecB helicase and contributes to recognition of the Chi site.</text>
</comment>
<proteinExistence type="inferred from homology"/>
<dbReference type="GO" id="GO:0009338">
    <property type="term" value="C:exodeoxyribonuclease V complex"/>
    <property type="evidence" value="ECO:0007669"/>
    <property type="project" value="InterPro"/>
</dbReference>
<dbReference type="AlphaFoldDB" id="A0A4S3KHQ3"/>
<comment type="caution">
    <text evidence="12">The sequence shown here is derived from an EMBL/GenBank/DDBJ whole genome shotgun (WGS) entry which is preliminary data.</text>
</comment>
<keyword evidence="9 10" id="KW-0234">DNA repair</keyword>
<dbReference type="PIRSF" id="PIRSF000980">
    <property type="entry name" value="RecC"/>
    <property type="match status" value="1"/>
</dbReference>
<evidence type="ECO:0000313" key="13">
    <source>
        <dbReference type="Proteomes" id="UP000307749"/>
    </source>
</evidence>
<evidence type="ECO:0000313" key="12">
    <source>
        <dbReference type="EMBL" id="THD08213.1"/>
    </source>
</evidence>
<dbReference type="InterPro" id="IPR027417">
    <property type="entry name" value="P-loop_NTPase"/>
</dbReference>
<sequence length="1137" mass="122531">MAPRVTAQASSPGTHMPGMYVYRASRIEALAEQLAQQLAAQPPAAVLAPRTVVVAHLGMKRWLLGALARRRGSDGSPGIAANLHLLLPGEWWLRLGDALLGSDADPAWQREVLRWRILDRLDARDVAGALRRFLDAAPPRRRWQLAEHLARLYGEYQMYRPDWLLAWAAGDDTPRDADWQAALWRRLLAGSAAQPRVQRSQRVLEMLAAARAGHAEPVHVFGVSHLPPVLLQALQLAARTRAVHVYFPDPCRELWDDLRSQRALLRAGDKAAAQHYETGHPLLASLGRIGQDFALALNADVSAQDWRDPLDESDAHTAAAPLLQRVQDSLRRLAPQLAGAPLDAQSCADSSLRVHACHGRLRELEVLRDALLALRVQHDDLEPRQIVVMAPDIQAYAPLLPAVFGTPGQWHDAALPYHIADVPLAATHTLYAAWRQLLHLAQARCTLAEVLDLLDVPALARRFGLDGAARTRMAHWLHEAHVAWALDAAMKPAFGAPAEDLHTFAFGLDRLIAGWLLGDDAPGRMLRAAHARGQAIVPLLAAAGSELPLLAGLARLLDELARWHAAASMQHDGAGWSAWLAQRIDACFDADDEDADAQAALGQLRRLAAQPGAELAAAGVERAFAWEVISAQQCAALDEIPARQPFVANGIAFCGMVPQRTIPYRVVALLGLNEGAYPRNSPRSSLDLILRHPRAGDRSALQEDRYLFLEALMAARTALHLSYVAEDPAQGSLRNPAAPLAELLAFLDDAHGLAGGDAARAWCVRHALQPFAAVYFEQADAAWRPHPALRSFAVAYAGVDGAGHAPPGAAPLLPHAGLSAPALDADAASLAQLRAFLRKPAQATARQMLGIVLPDGDGDADAGADEPLTPRTEPRQRVPARLLEHALAQGQATLPAHAPDWLARSGLLPAGAIGALAWRDLRAPVTAALALLHGHPCAQAPLVEVDCRVRLDDGNVLGGSVAARRDAAGRYWLLRVETRKTLDFSVRLPLWLDWAALALSVPAAQLGGCVLLQVHGASAEIDALAANASSDATLLRAGIARLCALRDDVLHARRWYFPATAWAVAESAPESRSARARSAWEGNQQSTGERDYAPAYAALLARGRDWIAEPQTWRDFVAQAGALAALVGLQAQEPADA</sequence>
<dbReference type="Gene3D" id="3.40.50.300">
    <property type="entry name" value="P-loop containing nucleotide triphosphate hydrolases"/>
    <property type="match status" value="2"/>
</dbReference>
<keyword evidence="13" id="KW-1185">Reference proteome</keyword>